<sequence>MGCDHPSCLRSSSGPEEHLRLRGTFWNVLECSTHKKAFQEQLVARLGNLDKEQYRLQRFIVTLTLPEPRAKGLHWECFKYI</sequence>
<accession>A0A4Z2G385</accession>
<keyword evidence="2" id="KW-1185">Reference proteome</keyword>
<name>A0A4Z2G385_9TELE</name>
<reference evidence="1 2" key="1">
    <citation type="submission" date="2019-03" db="EMBL/GenBank/DDBJ databases">
        <title>First draft genome of Liparis tanakae, snailfish: a comprehensive survey of snailfish specific genes.</title>
        <authorList>
            <person name="Kim W."/>
            <person name="Song I."/>
            <person name="Jeong J.-H."/>
            <person name="Kim D."/>
            <person name="Kim S."/>
            <person name="Ryu S."/>
            <person name="Song J.Y."/>
            <person name="Lee S.K."/>
        </authorList>
    </citation>
    <scope>NUCLEOTIDE SEQUENCE [LARGE SCALE GENOMIC DNA]</scope>
    <source>
        <tissue evidence="1">Muscle</tissue>
    </source>
</reference>
<comment type="caution">
    <text evidence="1">The sequence shown here is derived from an EMBL/GenBank/DDBJ whole genome shotgun (WGS) entry which is preliminary data.</text>
</comment>
<gene>
    <name evidence="1" type="ORF">EYF80_042493</name>
</gene>
<dbReference type="AlphaFoldDB" id="A0A4Z2G385"/>
<dbReference type="EMBL" id="SRLO01000748">
    <property type="protein sequence ID" value="TNN47313.1"/>
    <property type="molecule type" value="Genomic_DNA"/>
</dbReference>
<protein>
    <submittedName>
        <fullName evidence="1">Uncharacterized protein</fullName>
    </submittedName>
</protein>
<evidence type="ECO:0000313" key="1">
    <source>
        <dbReference type="EMBL" id="TNN47313.1"/>
    </source>
</evidence>
<proteinExistence type="predicted"/>
<evidence type="ECO:0000313" key="2">
    <source>
        <dbReference type="Proteomes" id="UP000314294"/>
    </source>
</evidence>
<dbReference type="Proteomes" id="UP000314294">
    <property type="component" value="Unassembled WGS sequence"/>
</dbReference>
<organism evidence="1 2">
    <name type="scientific">Liparis tanakae</name>
    <name type="common">Tanaka's snailfish</name>
    <dbReference type="NCBI Taxonomy" id="230148"/>
    <lineage>
        <taxon>Eukaryota</taxon>
        <taxon>Metazoa</taxon>
        <taxon>Chordata</taxon>
        <taxon>Craniata</taxon>
        <taxon>Vertebrata</taxon>
        <taxon>Euteleostomi</taxon>
        <taxon>Actinopterygii</taxon>
        <taxon>Neopterygii</taxon>
        <taxon>Teleostei</taxon>
        <taxon>Neoteleostei</taxon>
        <taxon>Acanthomorphata</taxon>
        <taxon>Eupercaria</taxon>
        <taxon>Perciformes</taxon>
        <taxon>Cottioidei</taxon>
        <taxon>Cottales</taxon>
        <taxon>Liparidae</taxon>
        <taxon>Liparis</taxon>
    </lineage>
</organism>